<evidence type="ECO:0000313" key="4">
    <source>
        <dbReference type="Proteomes" id="UP000266841"/>
    </source>
</evidence>
<sequence>MSCVAAYLFRMRAKRPASTAASSDVTSSSSRAAWPAASSSTVACTARGPTASSTRRHASCKQRAAELKDEKMYSQGHERPEGDFCPICTLPIPLPMSYHSSFNACCMKRICKGCDLAARKRGMKDCLFCRTPSPDNDVDKLAMIRARVEKKDPAAIKLLGDLYYHGSLGLQKNMRRAMELWTEAAELGSIEALYHLGDAHFFGGEGVEVNKEKGADFYTKAAMQGHVQSRHNLGCYEGEKGNGDRAVRHLLISAKVGDKISLETVKRAFMEGLATKEQYAEALKGYQDAKEEMKSHDRDKAREVKKILARMES</sequence>
<dbReference type="AlphaFoldDB" id="K0R0T5"/>
<reference evidence="3 4" key="1">
    <citation type="journal article" date="2012" name="Genome Biol.">
        <title>Genome and low-iron response of an oceanic diatom adapted to chronic iron limitation.</title>
        <authorList>
            <person name="Lommer M."/>
            <person name="Specht M."/>
            <person name="Roy A.S."/>
            <person name="Kraemer L."/>
            <person name="Andreson R."/>
            <person name="Gutowska M.A."/>
            <person name="Wolf J."/>
            <person name="Bergner S.V."/>
            <person name="Schilhabel M.B."/>
            <person name="Klostermeier U.C."/>
            <person name="Beiko R.G."/>
            <person name="Rosenstiel P."/>
            <person name="Hippler M."/>
            <person name="Laroche J."/>
        </authorList>
    </citation>
    <scope>NUCLEOTIDE SEQUENCE [LARGE SCALE GENOMIC DNA]</scope>
    <source>
        <strain evidence="3 4">CCMP1005</strain>
    </source>
</reference>
<dbReference type="PANTHER" id="PTHR11102:SF160">
    <property type="entry name" value="ERAD-ASSOCIATED E3 UBIQUITIN-PROTEIN LIGASE COMPONENT HRD3"/>
    <property type="match status" value="1"/>
</dbReference>
<comment type="caution">
    <text evidence="3">The sequence shown here is derived from an EMBL/GenBank/DDBJ whole genome shotgun (WGS) entry which is preliminary data.</text>
</comment>
<gene>
    <name evidence="3" type="ORF">THAOC_35500</name>
</gene>
<organism evidence="3 4">
    <name type="scientific">Thalassiosira oceanica</name>
    <name type="common">Marine diatom</name>
    <dbReference type="NCBI Taxonomy" id="159749"/>
    <lineage>
        <taxon>Eukaryota</taxon>
        <taxon>Sar</taxon>
        <taxon>Stramenopiles</taxon>
        <taxon>Ochrophyta</taxon>
        <taxon>Bacillariophyta</taxon>
        <taxon>Coscinodiscophyceae</taxon>
        <taxon>Thalassiosirophycidae</taxon>
        <taxon>Thalassiosirales</taxon>
        <taxon>Thalassiosiraceae</taxon>
        <taxon>Thalassiosira</taxon>
    </lineage>
</organism>
<evidence type="ECO:0000256" key="2">
    <source>
        <dbReference type="SAM" id="Coils"/>
    </source>
</evidence>
<evidence type="ECO:0000313" key="3">
    <source>
        <dbReference type="EMBL" id="EJK45863.1"/>
    </source>
</evidence>
<dbReference type="InterPro" id="IPR050767">
    <property type="entry name" value="Sel1_AlgK"/>
</dbReference>
<dbReference type="SMART" id="SM00671">
    <property type="entry name" value="SEL1"/>
    <property type="match status" value="3"/>
</dbReference>
<dbReference type="Gene3D" id="1.25.40.10">
    <property type="entry name" value="Tetratricopeptide repeat domain"/>
    <property type="match status" value="1"/>
</dbReference>
<keyword evidence="2" id="KW-0175">Coiled coil</keyword>
<dbReference type="Proteomes" id="UP000266841">
    <property type="component" value="Unassembled WGS sequence"/>
</dbReference>
<accession>K0R0T5</accession>
<dbReference type="PANTHER" id="PTHR11102">
    <property type="entry name" value="SEL-1-LIKE PROTEIN"/>
    <property type="match status" value="1"/>
</dbReference>
<keyword evidence="4" id="KW-1185">Reference proteome</keyword>
<feature type="coiled-coil region" evidence="2">
    <location>
        <begin position="276"/>
        <end position="306"/>
    </location>
</feature>
<protein>
    <recommendedName>
        <fullName evidence="5">RING-type domain-containing protein</fullName>
    </recommendedName>
</protein>
<comment type="similarity">
    <text evidence="1">Belongs to the sel-1 family.</text>
</comment>
<name>K0R0T5_THAOC</name>
<dbReference type="SUPFAM" id="SSF81901">
    <property type="entry name" value="HCP-like"/>
    <property type="match status" value="1"/>
</dbReference>
<evidence type="ECO:0000256" key="1">
    <source>
        <dbReference type="ARBA" id="ARBA00038101"/>
    </source>
</evidence>
<dbReference type="eggNOG" id="ENOG502SC8I">
    <property type="taxonomic scope" value="Eukaryota"/>
</dbReference>
<proteinExistence type="inferred from homology"/>
<dbReference type="InterPro" id="IPR006597">
    <property type="entry name" value="Sel1-like"/>
</dbReference>
<dbReference type="Pfam" id="PF08238">
    <property type="entry name" value="Sel1"/>
    <property type="match status" value="3"/>
</dbReference>
<dbReference type="InterPro" id="IPR011990">
    <property type="entry name" value="TPR-like_helical_dom_sf"/>
</dbReference>
<evidence type="ECO:0008006" key="5">
    <source>
        <dbReference type="Google" id="ProtNLM"/>
    </source>
</evidence>
<dbReference type="EMBL" id="AGNL01048190">
    <property type="protein sequence ID" value="EJK45863.1"/>
    <property type="molecule type" value="Genomic_DNA"/>
</dbReference>